<protein>
    <submittedName>
        <fullName evidence="1">Uncharacterized protein</fullName>
    </submittedName>
</protein>
<dbReference type="EMBL" id="JANPWB010000011">
    <property type="protein sequence ID" value="KAJ1124436.1"/>
    <property type="molecule type" value="Genomic_DNA"/>
</dbReference>
<accession>A0AAV7PAH3</accession>
<dbReference type="Proteomes" id="UP001066276">
    <property type="component" value="Chromosome 7"/>
</dbReference>
<name>A0AAV7PAH3_PLEWA</name>
<sequence>MNGACLYDNGNPRLNVKAPVGPASAPEGAIALLKNAIQSILEVGQVHPCSRKGQIFRLLFVETGPDLCPVLPSPDLIGAQQKSVPQDSRATQISPLKTAPVTVTAKVTADEEKVWNSLP</sequence>
<dbReference type="AlphaFoldDB" id="A0AAV7PAH3"/>
<evidence type="ECO:0000313" key="1">
    <source>
        <dbReference type="EMBL" id="KAJ1124436.1"/>
    </source>
</evidence>
<keyword evidence="2" id="KW-1185">Reference proteome</keyword>
<comment type="caution">
    <text evidence="1">The sequence shown here is derived from an EMBL/GenBank/DDBJ whole genome shotgun (WGS) entry which is preliminary data.</text>
</comment>
<evidence type="ECO:0000313" key="2">
    <source>
        <dbReference type="Proteomes" id="UP001066276"/>
    </source>
</evidence>
<organism evidence="1 2">
    <name type="scientific">Pleurodeles waltl</name>
    <name type="common">Iberian ribbed newt</name>
    <dbReference type="NCBI Taxonomy" id="8319"/>
    <lineage>
        <taxon>Eukaryota</taxon>
        <taxon>Metazoa</taxon>
        <taxon>Chordata</taxon>
        <taxon>Craniata</taxon>
        <taxon>Vertebrata</taxon>
        <taxon>Euteleostomi</taxon>
        <taxon>Amphibia</taxon>
        <taxon>Batrachia</taxon>
        <taxon>Caudata</taxon>
        <taxon>Salamandroidea</taxon>
        <taxon>Salamandridae</taxon>
        <taxon>Pleurodelinae</taxon>
        <taxon>Pleurodeles</taxon>
    </lineage>
</organism>
<reference evidence="1" key="1">
    <citation type="journal article" date="2022" name="bioRxiv">
        <title>Sequencing and chromosome-scale assembly of the giantPleurodeles waltlgenome.</title>
        <authorList>
            <person name="Brown T."/>
            <person name="Elewa A."/>
            <person name="Iarovenko S."/>
            <person name="Subramanian E."/>
            <person name="Araus A.J."/>
            <person name="Petzold A."/>
            <person name="Susuki M."/>
            <person name="Suzuki K.-i.T."/>
            <person name="Hayashi T."/>
            <person name="Toyoda A."/>
            <person name="Oliveira C."/>
            <person name="Osipova E."/>
            <person name="Leigh N.D."/>
            <person name="Simon A."/>
            <person name="Yun M.H."/>
        </authorList>
    </citation>
    <scope>NUCLEOTIDE SEQUENCE</scope>
    <source>
        <strain evidence="1">20211129_DDA</strain>
        <tissue evidence="1">Liver</tissue>
    </source>
</reference>
<gene>
    <name evidence="1" type="ORF">NDU88_002897</name>
</gene>
<proteinExistence type="predicted"/>